<sequence length="3969" mass="406212">MFEGWLHETLANSLGRILDISKEQLRISLWSAWRTGLTLENVLLRLDAFEHLQLPVELLHGSIGRIQAQVPWRALRSPVVVELADVHLRVALRRDTEFEEGPAGERAWLAKQAELAAAELAALAAASAGDAGSTAAAAAAAGRQGGVLWSFMQHVVTMLVNRLQLTIRNVTVEFEDPQTGTRIGLQLATLRTRLPNEPEAAASFLRSEDAGVLTHASAAARGSIQKQFVVEGLALYWQPGSSSSSGSTVNRGSSSGGGDEQQAAQLDGSSPGTAATAAGASPGRLTPRRVHARRHKPRRPPLQAYLLQPTDCDIQTTLQLSAPASAADGSSGGIRVHAAMVVHHLPLSLSGAQAADMLLLSDRLAWVAARNKVAPYCPTGWRQPGPRTVPWRNVWRFAVNAVLYELRGERQGAVRWMDGPTRVAARKQYVALYRQFLERKHLEGASATARAAAAAEADEQLVPLERRLTVDEILTCRHVAQRVLDASLAAASGMGEAMLDAAAYSSQSRRRVQALPASVTGASVAGGAPSSLAHSASLGHIPSARHTPPPLSIGDSSSGASYGAAPAAAAAAAPAGRRSGYLAWGVSKAAGLLRYLPYSGSEEARSGSGAAALPEPTEAELEELYQAVDFHPEEQQAAAAAASRAGGAAAADLYLTVDCLLSKASLLLLDGGPAAAETTAGTKGTTAAAAAAATAAVAAAGAEASSGGSTGIAALELDQLSLQVQVQPNDMTASLRLSGVALHDLCSCPGLSSQLLSRGAPASVAAAAQAAAASTTPGSLPRSPVLRLQFRSAPAAAAEAPASPAEQGGEPQPQLDVLVQPLLLRVRPLCLQRLLALVPPAMSESFYGCQMAALNGLAVEARCAIKARQVAALGPPVNLLVKVLDVEVQLPAAGPAEDAEGAPAALVLHTGPITLLSSHPAAGAPQQGHHVLAAAEAAAHLSAAIKQRRLATRLGGGTPAGVSQDAAAAVAAVQSYLLYQQFELSIAELHAEASLPVLPGAAAAAATAAADATPGSTASGGLRSSPFGVESSTGSVSGEGGSIVPGGSVFGRQWHPVLQRMRIGGALKLHRIAEDYALPQVVLGLQVDPLALSLSQPILLQLLDALDLPSSSAAQPGQPPAAAEQAAAGPAAGQSSSQSVAPQPPASEAAATAPVVILDLQLKAFDLRFSGCSGSLATGVGGGSSGRSGSPTSAGRSAAASAVAGGLAALEARLSCGPTSVSVHSMLDGVAVKASLARLLLHDFSPNPSPQPHLPPPVRGQPLPRIARQLGIDRLSIAHTASFGSSAAGSSSGSAPAGAGGAAAAGPHSSTQLDVWDLSIEGFAGETASFLGRLHERQASRLSVTVHDSPAATHAAVSASNMQLGHGLLLRFAALGQALAEEQEQAAAAAAAAAAALSWRQLALHVLEPRPAYQHPSLSPFAFAAAIVADAQRSRDAQGSLPGGSPINGASPRAFGGPGSVGFGPLEGPGSEVLYQRGRGGPLSTGGGAGARRNLTAGLGAAETVASEEWHEASATLLGRTSGSSAAGGSRYFSLAESEFEDAASELEPGAQSPPAGQSPPPPAPMPLPLGGQQYASHALVVLHGAHSQEGSSAPGSLATDEMSSPTSTAADSGGGGGEPATPAAAGAASEATPGGNHRSPSFAGSASGAAGGCTTVTAQLHPVEQQASVSIDSIVLRLHLAGWESAVQCLHTYAVLAQQAQRQYAAAAAARAASPLSGHPAPAKTASAGAMQPAAVAEEQGGGAAVRLHLQSLLVELLADEEAQTSSSTDSGSWGADEALVPAAALQAELQLSAELAPDGSSRVHLLLPGLLLSVGAVSASAAAAAPPALLGLTLGDALVGLHSLELSLVSQQQHRHLQPAATTAEGSVLVGAARQVSVGATLVQASLWAHPRNLCAAAALAGHAHALAASLAAHLPLQGDVDGGASAAQVDAAPGEGEEGGPGPLQLTFKLNVQKAAVLLSLLSREDDSAPAGHHRLLPEPTPLLELAAAAVTADVHDLGSGVLEGTLKSELQVAAFSGIKLGWEPLLEPWRCRLQFAAPSGAPSAQQQHQRLSLSSTQGLELTVTQAALEAAALAGGALVAAAAVAEDPSLLDSQLEAAGNSAAYIAAYWLHNQTGTTLEVWLAANEEQQAGGSSPGSSPGSSRGGSSSASPRYASAGSVSGGSQGPWQPARRPELVVRPGGRVALPVVVASSAQHHGLHVGRPSATRGVLLPHLPGGRSQQFSLGHSASSSRLIARLDGAPHLLHGQRHSTATLEDSSSGLAAAAAALQTRPLLYFRLAEQVDFYGPLHLDRGCFEGCSACPGVLCDMSEARHGGYTLALHSGVRLRNTTQLALDIGVQTPMGLVMEPQALGTLRPGLASPQRGSLETYEARQQHAAGASGTATPSWQHPYEWSVAVSLQTLLRQAAGAEAAASGASGRGPALERSSGSKKLTCEAAFDHQLPVLLCMGASRLAGSDASGAAASGTSSASRGAASGGSTGSGAVGPTTPGAPLAASALCAGGSWEVLLSAPLVLHNALPVPVEVSLVAYGQPHRLALQPNQQAALHAVDASAVDHIVLRVLGYHPTRPFTPAPLPALASLGDGGSGGGRQVVAPDTELLLQEMGHGQSQVQAFVRHSMDVATGSHTLLFGCALWVFNCTGVPVALREVAPTEGVFGEAADRDGLQAMLGDEVPDSWLPPLELPGQPPGSAGTLVKSPGQSPLHARLAAPPSGLRSVSREGMHSVLSTPTSAAPSVLGVSRGTSTADLQGLSEILDARSTTTADSRQVLGLKRTASRARGIADSMEGGPAFEMPSRWPSMQGGLRSHRPHRLRLQIRATQCQAPPGRTYWSEGVELDAMGGAAVVAVPSPLLPPTAAIPAARASYQMSVTASQVPGSGGALALYLLPRFLLINALDVPIQYKQQDTQHERELAAGASRALRWADVLRPLRLSVRIQEAGWMWSGGFELDTPGDMFIKIRHRDRGVTMLVRVDVAASAASGVLRCVLSHHPAGFAPYRIDNCSLETLHARQYKVREQQDVLRPYCSLNYAWDEPAQPHRLVLELPGSRTLGTFNLDQVGQDVSLSIPAKRGEPQRRLRVLVRTEGPTRVLTVLDTERHSFASYEEMAAAAAGLAPAPSSLLARLQQAAAAVASSSGDGASGSGKLRPWDGWGLPGRGGQQSGAASASKLPGVLWEVSAELASLGVSLVGPTREMAYLRASGVCGQLAGTAAHLVLDLELRTLQLDNPSPWVSLPVTLMVPAPISKLTSTVAAAVELHRKPALVARLALWQRRPAGVVCVEQADVQLAPVAVYVEQQHAMQLAEFLGGLAASTEAAAAAATAGSSLSTRPPVRSHSTAAPAAARGEGSIAGALSSSRAASEVSFHASGPSGAAVGGMAASLVPPLQLNAAGLGAVATPVGARLPGLPPDLEALLSGQGSALLAPAEQKVYIDLLRIGTLELTLSFTPAPYQPDSDHMQRLQRILSLADVEDARLRLAALELRNPLMGAPALAQALQRHYMRSLLPQLPQVVGSASFFGDPVRLFHHLGLGVWSLVASPAAGLVESARQRGPWQFLSGIASGTRGLFQNWMFALSNAATKGSTAARKMLTALGLDRLHPGQQPLLDLRGPGSPWPTTSGASFRRRLGLQRWDSQVAAGAAAARAAAQAARRSREGSAGGSGEPGSATAVVFAPREVLLEGPQEGGGDGGLLGALLLGVAGLAREPIRGLDEGGLLGLLGGIRRGAIGVVVLPLASLLEMLASTADSIRRAVAGSSNVGWVRPPRFVHPARPLAPYSYSEAMGRWLLTELERASLARHLRRQPLAAPPPPHVSGGTGPAGLAAALAQREAAPHRYGEYVLAMPLAERSTFVVVTTKRVLFIHAREPMWVPEVRWSASLADVELVVARGGRLSLLALQPQRRHIVRSAAMLPRSLADALRTPRPNFCSTAVECESPAAAEQLAGSLRQLVAALPPWATFIGTCQVLAPLSE</sequence>
<feature type="region of interest" description="Disordered" evidence="2">
    <location>
        <begin position="2131"/>
        <end position="2175"/>
    </location>
</feature>
<dbReference type="GO" id="GO:0045053">
    <property type="term" value="P:protein retention in Golgi apparatus"/>
    <property type="evidence" value="ECO:0007669"/>
    <property type="project" value="TreeGrafter"/>
</dbReference>
<evidence type="ECO:0000259" key="3">
    <source>
        <dbReference type="Pfam" id="PF25036"/>
    </source>
</evidence>
<dbReference type="PANTHER" id="PTHR16166">
    <property type="entry name" value="VACUOLAR PROTEIN SORTING-ASSOCIATED PROTEIN VPS13"/>
    <property type="match status" value="1"/>
</dbReference>
<comment type="similarity">
    <text evidence="1">Belongs to the VPS13 family.</text>
</comment>
<feature type="compositionally biased region" description="Basic residues" evidence="2">
    <location>
        <begin position="286"/>
        <end position="299"/>
    </location>
</feature>
<feature type="compositionally biased region" description="Gly residues" evidence="2">
    <location>
        <begin position="2478"/>
        <end position="2487"/>
    </location>
</feature>
<dbReference type="Pfam" id="PF25036">
    <property type="entry name" value="VPS13_VAB"/>
    <property type="match status" value="1"/>
</dbReference>
<feature type="compositionally biased region" description="Low complexity" evidence="2">
    <location>
        <begin position="1620"/>
        <end position="1649"/>
    </location>
</feature>
<dbReference type="InterPro" id="IPR026847">
    <property type="entry name" value="VPS13"/>
</dbReference>
<evidence type="ECO:0000313" key="6">
    <source>
        <dbReference type="Proteomes" id="UP000239899"/>
    </source>
</evidence>
<feature type="compositionally biased region" description="Low complexity" evidence="2">
    <location>
        <begin position="268"/>
        <end position="283"/>
    </location>
</feature>
<feature type="compositionally biased region" description="Low complexity" evidence="2">
    <location>
        <begin position="2134"/>
        <end position="2162"/>
    </location>
</feature>
<feature type="region of interest" description="Disordered" evidence="2">
    <location>
        <begin position="1013"/>
        <end position="1040"/>
    </location>
</feature>
<evidence type="ECO:0000313" key="5">
    <source>
        <dbReference type="EMBL" id="PRW44988.1"/>
    </source>
</evidence>
<feature type="region of interest" description="Disordered" evidence="2">
    <location>
        <begin position="1110"/>
        <end position="1146"/>
    </location>
</feature>
<feature type="compositionally biased region" description="Pro residues" evidence="2">
    <location>
        <begin position="1557"/>
        <end position="1568"/>
    </location>
</feature>
<dbReference type="PANTHER" id="PTHR16166:SF93">
    <property type="entry name" value="INTERMEMBRANE LIPID TRANSFER PROTEIN VPS13"/>
    <property type="match status" value="1"/>
</dbReference>
<organism evidence="5 6">
    <name type="scientific">Chlorella sorokiniana</name>
    <name type="common">Freshwater green alga</name>
    <dbReference type="NCBI Taxonomy" id="3076"/>
    <lineage>
        <taxon>Eukaryota</taxon>
        <taxon>Viridiplantae</taxon>
        <taxon>Chlorophyta</taxon>
        <taxon>core chlorophytes</taxon>
        <taxon>Trebouxiophyceae</taxon>
        <taxon>Chlorellales</taxon>
        <taxon>Chlorellaceae</taxon>
        <taxon>Chlorella clade</taxon>
        <taxon>Chlorella</taxon>
    </lineage>
</organism>
<evidence type="ECO:0000256" key="2">
    <source>
        <dbReference type="SAM" id="MobiDB-lite"/>
    </source>
</evidence>
<dbReference type="Proteomes" id="UP000239899">
    <property type="component" value="Unassembled WGS sequence"/>
</dbReference>
<feature type="region of interest" description="Disordered" evidence="2">
    <location>
        <begin position="1586"/>
        <end position="1649"/>
    </location>
</feature>
<feature type="compositionally biased region" description="Low complexity" evidence="2">
    <location>
        <begin position="240"/>
        <end position="253"/>
    </location>
</feature>
<feature type="compositionally biased region" description="Low complexity" evidence="2">
    <location>
        <begin position="1287"/>
        <end position="1297"/>
    </location>
</feature>
<feature type="region of interest" description="Disordered" evidence="2">
    <location>
        <begin position="2673"/>
        <end position="2740"/>
    </location>
</feature>
<feature type="domain" description="Intermembrane lipid transfer protein VPS13-like C-terminal" evidence="4">
    <location>
        <begin position="3760"/>
        <end position="3891"/>
    </location>
</feature>
<feature type="region of interest" description="Disordered" evidence="2">
    <location>
        <begin position="240"/>
        <end position="306"/>
    </location>
</feature>
<feature type="compositionally biased region" description="Low complexity" evidence="2">
    <location>
        <begin position="3135"/>
        <end position="3147"/>
    </location>
</feature>
<dbReference type="EMBL" id="LHPG02000012">
    <property type="protein sequence ID" value="PRW44988.1"/>
    <property type="molecule type" value="Genomic_DNA"/>
</dbReference>
<feature type="region of interest" description="Disordered" evidence="2">
    <location>
        <begin position="2360"/>
        <end position="2389"/>
    </location>
</feature>
<feature type="region of interest" description="Disordered" evidence="2">
    <location>
        <begin position="3135"/>
        <end position="3166"/>
    </location>
</feature>
<comment type="caution">
    <text evidence="5">The sequence shown here is derived from an EMBL/GenBank/DDBJ whole genome shotgun (WGS) entry which is preliminary data.</text>
</comment>
<dbReference type="InterPro" id="IPR009543">
    <property type="entry name" value="VPS13_VAB"/>
</dbReference>
<feature type="region of interest" description="Disordered" evidence="2">
    <location>
        <begin position="1926"/>
        <end position="1947"/>
    </location>
</feature>
<gene>
    <name evidence="5" type="ORF">C2E21_6309</name>
</gene>
<proteinExistence type="inferred from homology"/>
<evidence type="ECO:0000256" key="1">
    <source>
        <dbReference type="ARBA" id="ARBA00006545"/>
    </source>
</evidence>
<dbReference type="InterPro" id="IPR056748">
    <property type="entry name" value="VPS13-like_C"/>
</dbReference>
<dbReference type="OrthoDB" id="428159at2759"/>
<feature type="region of interest" description="Disordered" evidence="2">
    <location>
        <begin position="3323"/>
        <end position="3344"/>
    </location>
</feature>
<feature type="region of interest" description="Disordered" evidence="2">
    <location>
        <begin position="2462"/>
        <end position="2488"/>
    </location>
</feature>
<accession>A0A2P6TL17</accession>
<dbReference type="Pfam" id="PF25037">
    <property type="entry name" value="VPS13_C"/>
    <property type="match status" value="1"/>
</dbReference>
<evidence type="ECO:0000259" key="4">
    <source>
        <dbReference type="Pfam" id="PF25037"/>
    </source>
</evidence>
<name>A0A2P6TL17_CHLSO</name>
<protein>
    <submittedName>
        <fullName evidence="5">Vacuolar sorting-associated</fullName>
    </submittedName>
</protein>
<feature type="compositionally biased region" description="Low complexity" evidence="2">
    <location>
        <begin position="2462"/>
        <end position="2477"/>
    </location>
</feature>
<feature type="region of interest" description="Disordered" evidence="2">
    <location>
        <begin position="1539"/>
        <end position="1572"/>
    </location>
</feature>
<reference evidence="5 6" key="1">
    <citation type="journal article" date="2018" name="Plant J.">
        <title>Genome sequences of Chlorella sorokiniana UTEX 1602 and Micractinium conductrix SAG 241.80: implications to maltose excretion by a green alga.</title>
        <authorList>
            <person name="Arriola M.B."/>
            <person name="Velmurugan N."/>
            <person name="Zhang Y."/>
            <person name="Plunkett M.H."/>
            <person name="Hondzo H."/>
            <person name="Barney B.M."/>
        </authorList>
    </citation>
    <scope>NUCLEOTIDE SEQUENCE [LARGE SCALE GENOMIC DNA]</scope>
    <source>
        <strain evidence="6">UTEX 1602</strain>
    </source>
</reference>
<feature type="domain" description="Vacuolar protein sorting-associated protein 13 VPS13 adaptor binding" evidence="3">
    <location>
        <begin position="2811"/>
        <end position="3038"/>
    </location>
</feature>
<dbReference type="GO" id="GO:0006623">
    <property type="term" value="P:protein targeting to vacuole"/>
    <property type="evidence" value="ECO:0007669"/>
    <property type="project" value="TreeGrafter"/>
</dbReference>
<feature type="region of interest" description="Disordered" evidence="2">
    <location>
        <begin position="1287"/>
        <end position="1306"/>
    </location>
</feature>
<keyword evidence="6" id="KW-1185">Reference proteome</keyword>
<feature type="region of interest" description="Disordered" evidence="2">
    <location>
        <begin position="539"/>
        <end position="558"/>
    </location>
</feature>